<protein>
    <submittedName>
        <fullName evidence="2">Glycogen operon protein GlgX</fullName>
    </submittedName>
</protein>
<name>A0A6L5YPV1_9FIRM</name>
<dbReference type="SUPFAM" id="SSF51445">
    <property type="entry name" value="(Trans)glycosidases"/>
    <property type="match status" value="1"/>
</dbReference>
<dbReference type="EMBL" id="VUNI01000007">
    <property type="protein sequence ID" value="MST74573.1"/>
    <property type="molecule type" value="Genomic_DNA"/>
</dbReference>
<dbReference type="InterPro" id="IPR013780">
    <property type="entry name" value="Glyco_hydro_b"/>
</dbReference>
<proteinExistence type="predicted"/>
<comment type="caution">
    <text evidence="2">The sequence shown here is derived from an EMBL/GenBank/DDBJ whole genome shotgun (WGS) entry which is preliminary data.</text>
</comment>
<dbReference type="Gene3D" id="2.60.40.1180">
    <property type="entry name" value="Golgi alpha-mannosidase II"/>
    <property type="match status" value="1"/>
</dbReference>
<keyword evidence="3" id="KW-1185">Reference proteome</keyword>
<sequence>MRYQVCEGNYARMGITKDKDSVIFTFEGEKEDKCEIVLVNRNTMCETRILASQEFCMGSLRSVSMKHIDTENTLYYYAINGVPVLDPYAPGIAGREQWNDKNRRKQQYKVFGSMNFDEYSWQGDHNPEVARKDMVMYKLHVRGFTMENAPKERTAGTFLGLSQKLSYLKKLGITTVELMPVYEFEEMDIPVKQEMPEYLKGKMRPEDLLHIKKETECGKKVNFWGYCAGNYFAVKAAYAFDKKDPAKELKDLVRKMHRMGMECVMEMYFPEHSNHNLVLEALHYWVREFHVDGFHLIGQNLPITAIVQDVMLSRTKIFYEAFDEALLKETKKYKHLYVYKDEYQFPARKILNHVNGNMGEFLDQQRKQGTEAGFVNYLANNNGFTLADVFMYNDRHNEANGENNEDGCEWNFSNNYGVEGPTRKKYISDLRKRQWRNGIIMLMLAQGVPMIWAGDEMGNSQNGNNNAYCQDNPIGWTNWKTRGSHGELIDFVRHMIGFRHEHAIIAKETPFLFSDYKAKGTPDLSYHGESAWLSGIHPGRMSVGILYCGQYAPKDTGNEDIYVGFNFFSGISTLALPKLSGKRKWYLAVNSADRKQPYYKEAVPYKDQHQLTLSPQSICILIGK</sequence>
<dbReference type="InterPro" id="IPR017853">
    <property type="entry name" value="GH"/>
</dbReference>
<organism evidence="2 3">
    <name type="scientific">Roseburia porci</name>
    <dbReference type="NCBI Taxonomy" id="2605790"/>
    <lineage>
        <taxon>Bacteria</taxon>
        <taxon>Bacillati</taxon>
        <taxon>Bacillota</taxon>
        <taxon>Clostridia</taxon>
        <taxon>Lachnospirales</taxon>
        <taxon>Lachnospiraceae</taxon>
        <taxon>Roseburia</taxon>
    </lineage>
</organism>
<dbReference type="GO" id="GO:0005975">
    <property type="term" value="P:carbohydrate metabolic process"/>
    <property type="evidence" value="ECO:0007669"/>
    <property type="project" value="InterPro"/>
</dbReference>
<dbReference type="PANTHER" id="PTHR43002">
    <property type="entry name" value="GLYCOGEN DEBRANCHING ENZYME"/>
    <property type="match status" value="1"/>
</dbReference>
<dbReference type="AlphaFoldDB" id="A0A6L5YPV1"/>
<evidence type="ECO:0000313" key="2">
    <source>
        <dbReference type="EMBL" id="MST74573.1"/>
    </source>
</evidence>
<dbReference type="Pfam" id="PF00128">
    <property type="entry name" value="Alpha-amylase"/>
    <property type="match status" value="1"/>
</dbReference>
<dbReference type="InterPro" id="IPR006047">
    <property type="entry name" value="GH13_cat_dom"/>
</dbReference>
<gene>
    <name evidence="2" type="ORF">FYJ75_05900</name>
</gene>
<reference evidence="2 3" key="1">
    <citation type="submission" date="2019-08" db="EMBL/GenBank/DDBJ databases">
        <title>In-depth cultivation of the pig gut microbiome towards novel bacterial diversity and tailored functional studies.</title>
        <authorList>
            <person name="Wylensek D."/>
            <person name="Hitch T.C.A."/>
            <person name="Clavel T."/>
        </authorList>
    </citation>
    <scope>NUCLEOTIDE SEQUENCE [LARGE SCALE GENOMIC DNA]</scope>
    <source>
        <strain evidence="2 3">MUC/MUC-530-WT-4D</strain>
    </source>
</reference>
<dbReference type="RefSeq" id="WP_154429540.1">
    <property type="nucleotide sequence ID" value="NZ_VUNI01000007.1"/>
</dbReference>
<feature type="domain" description="Glycosyl hydrolase family 13 catalytic" evidence="1">
    <location>
        <begin position="152"/>
        <end position="269"/>
    </location>
</feature>
<dbReference type="Proteomes" id="UP000474024">
    <property type="component" value="Unassembled WGS sequence"/>
</dbReference>
<dbReference type="Gene3D" id="3.20.20.80">
    <property type="entry name" value="Glycosidases"/>
    <property type="match status" value="2"/>
</dbReference>
<evidence type="ECO:0000259" key="1">
    <source>
        <dbReference type="Pfam" id="PF00128"/>
    </source>
</evidence>
<accession>A0A6L5YPV1</accession>
<dbReference type="SUPFAM" id="SSF51011">
    <property type="entry name" value="Glycosyl hydrolase domain"/>
    <property type="match status" value="1"/>
</dbReference>
<evidence type="ECO:0000313" key="3">
    <source>
        <dbReference type="Proteomes" id="UP000474024"/>
    </source>
</evidence>